<gene>
    <name evidence="8" type="ORF">CIPAW_01G223000</name>
</gene>
<dbReference type="GO" id="GO:0010052">
    <property type="term" value="P:guard cell differentiation"/>
    <property type="evidence" value="ECO:0007669"/>
    <property type="project" value="UniProtKB-UniRule"/>
</dbReference>
<comment type="subcellular location">
    <subcellularLocation>
        <location evidence="1 7">Secreted</location>
    </subcellularLocation>
</comment>
<dbReference type="AlphaFoldDB" id="A0A8T1RQZ0"/>
<proteinExistence type="inferred from homology"/>
<dbReference type="Pfam" id="PF17181">
    <property type="entry name" value="EPF"/>
    <property type="match status" value="1"/>
</dbReference>
<keyword evidence="6" id="KW-1015">Disulfide bond</keyword>
<sequence>MVEIEWVGPPQSRQLLLLIISDYRRLQDFQTPRKELLFWSTLQIVCWTSATSRPFPQNASVGAHKQGPDQSSESLTVTLGTGEGFKSANAKMNEEAKYIGVNNIGSRPPSCEHKCYGCVPCEAIQVPTTSRHRNMGIQYANYEPEGWKCKCGPSFYSP</sequence>
<evidence type="ECO:0000256" key="4">
    <source>
        <dbReference type="ARBA" id="ARBA00022525"/>
    </source>
</evidence>
<evidence type="ECO:0000256" key="2">
    <source>
        <dbReference type="ARBA" id="ARBA00008127"/>
    </source>
</evidence>
<dbReference type="EMBL" id="CM031809">
    <property type="protein sequence ID" value="KAG6669149.1"/>
    <property type="molecule type" value="Genomic_DNA"/>
</dbReference>
<comment type="similarity">
    <text evidence="2 7">Belongs to the plant cysteine rich small secretory peptide family. Epidermal patterning factor subfamily.</text>
</comment>
<keyword evidence="5" id="KW-0732">Signal</keyword>
<reference evidence="8" key="1">
    <citation type="submission" date="2020-12" db="EMBL/GenBank/DDBJ databases">
        <title>WGS assembly of Carya illinoinensis cv. Pawnee.</title>
        <authorList>
            <person name="Platts A."/>
            <person name="Shu S."/>
            <person name="Wright S."/>
            <person name="Barry K."/>
            <person name="Edger P."/>
            <person name="Pires J.C."/>
            <person name="Schmutz J."/>
        </authorList>
    </citation>
    <scope>NUCLEOTIDE SEQUENCE</scope>
    <source>
        <tissue evidence="8">Leaf</tissue>
    </source>
</reference>
<comment type="function">
    <text evidence="7">Controls stomatal patterning.</text>
</comment>
<keyword evidence="9" id="KW-1185">Reference proteome</keyword>
<keyword evidence="4 7" id="KW-0964">Secreted</keyword>
<evidence type="ECO:0000256" key="7">
    <source>
        <dbReference type="RuleBase" id="RU367102"/>
    </source>
</evidence>
<dbReference type="InterPro" id="IPR039455">
    <property type="entry name" value="EPFL"/>
</dbReference>
<keyword evidence="3 7" id="KW-0217">Developmental protein</keyword>
<accession>A0A8T1RQZ0</accession>
<evidence type="ECO:0000313" key="9">
    <source>
        <dbReference type="Proteomes" id="UP000811609"/>
    </source>
</evidence>
<evidence type="ECO:0000256" key="3">
    <source>
        <dbReference type="ARBA" id="ARBA00022473"/>
    </source>
</evidence>
<organism evidence="8 9">
    <name type="scientific">Carya illinoinensis</name>
    <name type="common">Pecan</name>
    <dbReference type="NCBI Taxonomy" id="32201"/>
    <lineage>
        <taxon>Eukaryota</taxon>
        <taxon>Viridiplantae</taxon>
        <taxon>Streptophyta</taxon>
        <taxon>Embryophyta</taxon>
        <taxon>Tracheophyta</taxon>
        <taxon>Spermatophyta</taxon>
        <taxon>Magnoliopsida</taxon>
        <taxon>eudicotyledons</taxon>
        <taxon>Gunneridae</taxon>
        <taxon>Pentapetalae</taxon>
        <taxon>rosids</taxon>
        <taxon>fabids</taxon>
        <taxon>Fagales</taxon>
        <taxon>Juglandaceae</taxon>
        <taxon>Carya</taxon>
    </lineage>
</organism>
<protein>
    <recommendedName>
        <fullName evidence="7">Epidermal patterning factor-like protein</fullName>
    </recommendedName>
</protein>
<evidence type="ECO:0000313" key="8">
    <source>
        <dbReference type="EMBL" id="KAG6669149.1"/>
    </source>
</evidence>
<dbReference type="GO" id="GO:0005576">
    <property type="term" value="C:extracellular region"/>
    <property type="evidence" value="ECO:0007669"/>
    <property type="project" value="UniProtKB-SubCell"/>
</dbReference>
<evidence type="ECO:0000256" key="6">
    <source>
        <dbReference type="ARBA" id="ARBA00023157"/>
    </source>
</evidence>
<comment type="caution">
    <text evidence="8">The sequence shown here is derived from an EMBL/GenBank/DDBJ whole genome shotgun (WGS) entry which is preliminary data.</text>
</comment>
<dbReference type="Proteomes" id="UP000811609">
    <property type="component" value="Chromosome 1"/>
</dbReference>
<evidence type="ECO:0000256" key="1">
    <source>
        <dbReference type="ARBA" id="ARBA00004613"/>
    </source>
</evidence>
<dbReference type="PANTHER" id="PTHR33109">
    <property type="entry name" value="EPIDERMAL PATTERNING FACTOR-LIKE PROTEIN 4"/>
    <property type="match status" value="1"/>
</dbReference>
<dbReference type="PANTHER" id="PTHR33109:SF3">
    <property type="entry name" value="EPIDERMAL PATTERNING FACTOR-LIKE PROTEIN"/>
    <property type="match status" value="1"/>
</dbReference>
<evidence type="ECO:0000256" key="5">
    <source>
        <dbReference type="ARBA" id="ARBA00022729"/>
    </source>
</evidence>
<name>A0A8T1RQZ0_CARIL</name>